<sequence>MERNRVNDDAVGSAETASEAEQEALIKVGHLTDKAFAKRTGSSKIAKEKNKELSSEDTAMMIQGNFRAYLIRRSQALLALRDLAVAKSNLKELRA</sequence>
<evidence type="ECO:0000313" key="3">
    <source>
        <dbReference type="Proteomes" id="UP000238479"/>
    </source>
</evidence>
<dbReference type="GO" id="GO:0009506">
    <property type="term" value="C:plasmodesma"/>
    <property type="evidence" value="ECO:0007669"/>
    <property type="project" value="TreeGrafter"/>
</dbReference>
<evidence type="ECO:0000256" key="1">
    <source>
        <dbReference type="ARBA" id="ARBA00023186"/>
    </source>
</evidence>
<proteinExistence type="predicted"/>
<dbReference type="PANTHER" id="PTHR33322:SF3">
    <property type="entry name" value="BAG FAMILY MOLECULAR CHAPERONE REGULATOR 7"/>
    <property type="match status" value="1"/>
</dbReference>
<dbReference type="Proteomes" id="UP000238479">
    <property type="component" value="Chromosome 1"/>
</dbReference>
<name>A0A2P6SCL7_ROSCH</name>
<comment type="caution">
    <text evidence="2">The sequence shown here is derived from an EMBL/GenBank/DDBJ whole genome shotgun (WGS) entry which is preliminary data.</text>
</comment>
<gene>
    <name evidence="2" type="ORF">RchiOBHm_Chr1g0335331</name>
</gene>
<dbReference type="GO" id="GO:0006457">
    <property type="term" value="P:protein folding"/>
    <property type="evidence" value="ECO:0007669"/>
    <property type="project" value="TreeGrafter"/>
</dbReference>
<protein>
    <submittedName>
        <fullName evidence="2">Uncharacterized protein</fullName>
    </submittedName>
</protein>
<dbReference type="EMBL" id="PDCK01000039">
    <property type="protein sequence ID" value="PRQ56397.1"/>
    <property type="molecule type" value="Genomic_DNA"/>
</dbReference>
<dbReference type="PANTHER" id="PTHR33322">
    <property type="entry name" value="BAG DOMAIN CONTAINING PROTEIN, EXPRESSED"/>
    <property type="match status" value="1"/>
</dbReference>
<dbReference type="InterPro" id="IPR040400">
    <property type="entry name" value="BAG5/6/7/8"/>
</dbReference>
<keyword evidence="3" id="KW-1185">Reference proteome</keyword>
<organism evidence="2 3">
    <name type="scientific">Rosa chinensis</name>
    <name type="common">China rose</name>
    <dbReference type="NCBI Taxonomy" id="74649"/>
    <lineage>
        <taxon>Eukaryota</taxon>
        <taxon>Viridiplantae</taxon>
        <taxon>Streptophyta</taxon>
        <taxon>Embryophyta</taxon>
        <taxon>Tracheophyta</taxon>
        <taxon>Spermatophyta</taxon>
        <taxon>Magnoliopsida</taxon>
        <taxon>eudicotyledons</taxon>
        <taxon>Gunneridae</taxon>
        <taxon>Pentapetalae</taxon>
        <taxon>rosids</taxon>
        <taxon>fabids</taxon>
        <taxon>Rosales</taxon>
        <taxon>Rosaceae</taxon>
        <taxon>Rosoideae</taxon>
        <taxon>Rosoideae incertae sedis</taxon>
        <taxon>Rosa</taxon>
    </lineage>
</organism>
<evidence type="ECO:0000313" key="2">
    <source>
        <dbReference type="EMBL" id="PRQ56397.1"/>
    </source>
</evidence>
<dbReference type="Gramene" id="PRQ56397">
    <property type="protein sequence ID" value="PRQ56397"/>
    <property type="gene ID" value="RchiOBHm_Chr1g0335331"/>
</dbReference>
<keyword evidence="1" id="KW-0143">Chaperone</keyword>
<accession>A0A2P6SCL7</accession>
<dbReference type="AlphaFoldDB" id="A0A2P6SCL7"/>
<dbReference type="STRING" id="74649.A0A2P6SCL7"/>
<reference evidence="2 3" key="1">
    <citation type="journal article" date="2018" name="Nat. Genet.">
        <title>The Rosa genome provides new insights in the design of modern roses.</title>
        <authorList>
            <person name="Bendahmane M."/>
        </authorList>
    </citation>
    <scope>NUCLEOTIDE SEQUENCE [LARGE SCALE GENOMIC DNA]</scope>
    <source>
        <strain evidence="3">cv. Old Blush</strain>
    </source>
</reference>